<evidence type="ECO:0000313" key="1">
    <source>
        <dbReference type="EMBL" id="QHT81509.1"/>
    </source>
</evidence>
<dbReference type="AlphaFoldDB" id="A0A6C0HLZ3"/>
<reference evidence="1" key="1">
    <citation type="journal article" date="2020" name="Nature">
        <title>Giant virus diversity and host interactions through global metagenomics.</title>
        <authorList>
            <person name="Schulz F."/>
            <person name="Roux S."/>
            <person name="Paez-Espino D."/>
            <person name="Jungbluth S."/>
            <person name="Walsh D.A."/>
            <person name="Denef V.J."/>
            <person name="McMahon K.D."/>
            <person name="Konstantinidis K.T."/>
            <person name="Eloe-Fadrosh E.A."/>
            <person name="Kyrpides N.C."/>
            <person name="Woyke T."/>
        </authorList>
    </citation>
    <scope>NUCLEOTIDE SEQUENCE</scope>
    <source>
        <strain evidence="1">GVMAG-M-3300023184-13</strain>
    </source>
</reference>
<proteinExistence type="predicted"/>
<organism evidence="1">
    <name type="scientific">viral metagenome</name>
    <dbReference type="NCBI Taxonomy" id="1070528"/>
    <lineage>
        <taxon>unclassified sequences</taxon>
        <taxon>metagenomes</taxon>
        <taxon>organismal metagenomes</taxon>
    </lineage>
</organism>
<sequence>MRTTLTGQHKFALFTILTKYHKQFYHDQNSILKMSESIKLRTNQYLENSCDLVTWFQFEYMQDETGVETVSYLSIL</sequence>
<protein>
    <submittedName>
        <fullName evidence="1">Uncharacterized protein</fullName>
    </submittedName>
</protein>
<accession>A0A6C0HLZ3</accession>
<dbReference type="EMBL" id="MN739984">
    <property type="protein sequence ID" value="QHT81509.1"/>
    <property type="molecule type" value="Genomic_DNA"/>
</dbReference>
<name>A0A6C0HLZ3_9ZZZZ</name>